<dbReference type="GO" id="GO:0003700">
    <property type="term" value="F:DNA-binding transcription factor activity"/>
    <property type="evidence" value="ECO:0007669"/>
    <property type="project" value="InterPro"/>
</dbReference>
<evidence type="ECO:0000256" key="1">
    <source>
        <dbReference type="ARBA" id="ARBA00004123"/>
    </source>
</evidence>
<evidence type="ECO:0000256" key="4">
    <source>
        <dbReference type="ARBA" id="ARBA00023163"/>
    </source>
</evidence>
<dbReference type="InterPro" id="IPR001471">
    <property type="entry name" value="AP2/ERF_dom"/>
</dbReference>
<evidence type="ECO:0000259" key="6">
    <source>
        <dbReference type="PROSITE" id="PS51032"/>
    </source>
</evidence>
<dbReference type="AlphaFoldDB" id="A0AAD1XTZ3"/>
<evidence type="ECO:0000256" key="3">
    <source>
        <dbReference type="ARBA" id="ARBA00023125"/>
    </source>
</evidence>
<dbReference type="Proteomes" id="UP001295684">
    <property type="component" value="Unassembled WGS sequence"/>
</dbReference>
<dbReference type="InterPro" id="IPR016177">
    <property type="entry name" value="DNA-bd_dom_sf"/>
</dbReference>
<accession>A0AAD1XTZ3</accession>
<dbReference type="PROSITE" id="PS51032">
    <property type="entry name" value="AP2_ERF"/>
    <property type="match status" value="1"/>
</dbReference>
<dbReference type="GO" id="GO:0003677">
    <property type="term" value="F:DNA binding"/>
    <property type="evidence" value="ECO:0007669"/>
    <property type="project" value="UniProtKB-KW"/>
</dbReference>
<dbReference type="EMBL" id="CAMPGE010020841">
    <property type="protein sequence ID" value="CAI2379035.1"/>
    <property type="molecule type" value="Genomic_DNA"/>
</dbReference>
<dbReference type="Gene3D" id="3.30.730.10">
    <property type="entry name" value="AP2/ERF domain"/>
    <property type="match status" value="1"/>
</dbReference>
<reference evidence="7" key="1">
    <citation type="submission" date="2023-07" db="EMBL/GenBank/DDBJ databases">
        <authorList>
            <consortium name="AG Swart"/>
            <person name="Singh M."/>
            <person name="Singh A."/>
            <person name="Seah K."/>
            <person name="Emmerich C."/>
        </authorList>
    </citation>
    <scope>NUCLEOTIDE SEQUENCE</scope>
    <source>
        <strain evidence="7">DP1</strain>
    </source>
</reference>
<comment type="caution">
    <text evidence="7">The sequence shown here is derived from an EMBL/GenBank/DDBJ whole genome shotgun (WGS) entry which is preliminary data.</text>
</comment>
<organism evidence="7 8">
    <name type="scientific">Euplotes crassus</name>
    <dbReference type="NCBI Taxonomy" id="5936"/>
    <lineage>
        <taxon>Eukaryota</taxon>
        <taxon>Sar</taxon>
        <taxon>Alveolata</taxon>
        <taxon>Ciliophora</taxon>
        <taxon>Intramacronucleata</taxon>
        <taxon>Spirotrichea</taxon>
        <taxon>Hypotrichia</taxon>
        <taxon>Euplotida</taxon>
        <taxon>Euplotidae</taxon>
        <taxon>Moneuplotes</taxon>
    </lineage>
</organism>
<name>A0AAD1XTZ3_EUPCR</name>
<keyword evidence="2" id="KW-0805">Transcription regulation</keyword>
<dbReference type="GO" id="GO:0005634">
    <property type="term" value="C:nucleus"/>
    <property type="evidence" value="ECO:0007669"/>
    <property type="project" value="UniProtKB-SubCell"/>
</dbReference>
<dbReference type="InterPro" id="IPR036955">
    <property type="entry name" value="AP2/ERF_dom_sf"/>
</dbReference>
<keyword evidence="4" id="KW-0804">Transcription</keyword>
<sequence>MLRNFSTNYFGAQSSFVPYGNHSDRILSAFVEQYCWGCKNLSAIVPSEIGFLNMTEKKTTIKDLSMYCEPFAYSLSKLSTNKSQKEQLPDISENLALLLEMVNSFKDVSFTASTKSSRGLHNGASSRRSQYIGVLKNGRRWQVLINVASKKKYIGTYINEKEAAIMHDFYSIVLKGLRAKTNFNYDSAMIKDMISNYQSNNSKFTPCSFVHRL</sequence>
<evidence type="ECO:0000313" key="7">
    <source>
        <dbReference type="EMBL" id="CAI2379035.1"/>
    </source>
</evidence>
<evidence type="ECO:0000313" key="8">
    <source>
        <dbReference type="Proteomes" id="UP001295684"/>
    </source>
</evidence>
<dbReference type="SUPFAM" id="SSF54171">
    <property type="entry name" value="DNA-binding domain"/>
    <property type="match status" value="1"/>
</dbReference>
<comment type="subcellular location">
    <subcellularLocation>
        <location evidence="1">Nucleus</location>
    </subcellularLocation>
</comment>
<proteinExistence type="predicted"/>
<protein>
    <recommendedName>
        <fullName evidence="6">AP2/ERF domain-containing protein</fullName>
    </recommendedName>
</protein>
<evidence type="ECO:0000256" key="2">
    <source>
        <dbReference type="ARBA" id="ARBA00023015"/>
    </source>
</evidence>
<evidence type="ECO:0000256" key="5">
    <source>
        <dbReference type="ARBA" id="ARBA00023242"/>
    </source>
</evidence>
<keyword evidence="8" id="KW-1185">Reference proteome</keyword>
<keyword evidence="3" id="KW-0238">DNA-binding</keyword>
<keyword evidence="5" id="KW-0539">Nucleus</keyword>
<feature type="domain" description="AP2/ERF" evidence="6">
    <location>
        <begin position="116"/>
        <end position="184"/>
    </location>
</feature>
<gene>
    <name evidence="7" type="ORF">ECRASSUSDP1_LOCUS20440</name>
</gene>